<evidence type="ECO:0000313" key="5">
    <source>
        <dbReference type="Proteomes" id="UP001274321"/>
    </source>
</evidence>
<dbReference type="PROSITE" id="PS00530">
    <property type="entry name" value="RNASE_T2_1"/>
    <property type="match status" value="1"/>
</dbReference>
<gene>
    <name evidence="4" type="ORF">SCD90_13500</name>
</gene>
<dbReference type="InterPro" id="IPR036430">
    <property type="entry name" value="RNase_T2-like_sf"/>
</dbReference>
<comment type="caution">
    <text evidence="4">The sequence shown here is derived from an EMBL/GenBank/DDBJ whole genome shotgun (WGS) entry which is preliminary data.</text>
</comment>
<dbReference type="InterPro" id="IPR039378">
    <property type="entry name" value="RNase_T2_prok"/>
</dbReference>
<dbReference type="InterPro" id="IPR001568">
    <property type="entry name" value="RNase_T2-like"/>
</dbReference>
<accession>A0ABU4RQH8</accession>
<organism evidence="4 5">
    <name type="scientific">Terrihabitans rhizophilus</name>
    <dbReference type="NCBI Taxonomy" id="3092662"/>
    <lineage>
        <taxon>Bacteria</taxon>
        <taxon>Pseudomonadati</taxon>
        <taxon>Pseudomonadota</taxon>
        <taxon>Alphaproteobacteria</taxon>
        <taxon>Hyphomicrobiales</taxon>
        <taxon>Terrihabitans</taxon>
    </lineage>
</organism>
<dbReference type="PANTHER" id="PTHR11240">
    <property type="entry name" value="RIBONUCLEASE T2"/>
    <property type="match status" value="1"/>
</dbReference>
<feature type="chain" id="PRO_5046629690" evidence="3">
    <location>
        <begin position="21"/>
        <end position="223"/>
    </location>
</feature>
<evidence type="ECO:0000256" key="1">
    <source>
        <dbReference type="ARBA" id="ARBA00007469"/>
    </source>
</evidence>
<dbReference type="PANTHER" id="PTHR11240:SF22">
    <property type="entry name" value="RIBONUCLEASE T2"/>
    <property type="match status" value="1"/>
</dbReference>
<comment type="similarity">
    <text evidence="1 2">Belongs to the RNase T2 family.</text>
</comment>
<feature type="signal peptide" evidence="3">
    <location>
        <begin position="1"/>
        <end position="20"/>
    </location>
</feature>
<proteinExistence type="inferred from homology"/>
<keyword evidence="3" id="KW-0732">Signal</keyword>
<dbReference type="CDD" id="cd01062">
    <property type="entry name" value="RNase_T2_prok"/>
    <property type="match status" value="1"/>
</dbReference>
<protein>
    <submittedName>
        <fullName evidence="4">Ribonuclease T</fullName>
    </submittedName>
</protein>
<dbReference type="Proteomes" id="UP001274321">
    <property type="component" value="Unassembled WGS sequence"/>
</dbReference>
<dbReference type="Pfam" id="PF00445">
    <property type="entry name" value="Ribonuclease_T2"/>
    <property type="match status" value="1"/>
</dbReference>
<evidence type="ECO:0000256" key="3">
    <source>
        <dbReference type="SAM" id="SignalP"/>
    </source>
</evidence>
<keyword evidence="5" id="KW-1185">Reference proteome</keyword>
<evidence type="ECO:0000313" key="4">
    <source>
        <dbReference type="EMBL" id="MDX6807082.1"/>
    </source>
</evidence>
<reference evidence="4 5" key="1">
    <citation type="submission" date="2023-11" db="EMBL/GenBank/DDBJ databases">
        <authorList>
            <person name="Bao R."/>
        </authorList>
    </citation>
    <scope>NUCLEOTIDE SEQUENCE [LARGE SCALE GENOMIC DNA]</scope>
    <source>
        <strain evidence="4 5">PJ23</strain>
    </source>
</reference>
<name>A0ABU4RQH8_9HYPH</name>
<evidence type="ECO:0000256" key="2">
    <source>
        <dbReference type="RuleBase" id="RU004328"/>
    </source>
</evidence>
<dbReference type="InterPro" id="IPR018188">
    <property type="entry name" value="RNase_T2_His_AS_1"/>
</dbReference>
<dbReference type="Gene3D" id="3.90.730.10">
    <property type="entry name" value="Ribonuclease T2-like"/>
    <property type="match status" value="1"/>
</dbReference>
<dbReference type="SUPFAM" id="SSF55895">
    <property type="entry name" value="Ribonuclease Rh-like"/>
    <property type="match status" value="1"/>
</dbReference>
<dbReference type="EMBL" id="JAXAFJ010000009">
    <property type="protein sequence ID" value="MDX6807082.1"/>
    <property type="molecule type" value="Genomic_DNA"/>
</dbReference>
<sequence>MMARAAAALLLLLTSLFATASTASAQENTPGKFDFYVLSLSWSPSYCLSKRADEDGPQCAGPRPFHFVVHGLWPQHEAGFPEYCDRKAPRVPEAEIGRMLDIMPSRGLVIHEWRKHGSCTGLTSTAYFDATREARSRVSIPATYEASGEWRTTTPGEIEAAFRQANPGLGADMIAVTCNDRRLQEVRICMNKGFGFRSCPEVDRRSCRSDKLALPPARASSSR</sequence>